<name>A0AAP0E3S0_9MAGN</name>
<evidence type="ECO:0008006" key="3">
    <source>
        <dbReference type="Google" id="ProtNLM"/>
    </source>
</evidence>
<dbReference type="EMBL" id="JBBNAE010000011">
    <property type="protein sequence ID" value="KAK9084695.1"/>
    <property type="molecule type" value="Genomic_DNA"/>
</dbReference>
<reference evidence="1 2" key="1">
    <citation type="submission" date="2024-01" db="EMBL/GenBank/DDBJ databases">
        <title>Genome assemblies of Stephania.</title>
        <authorList>
            <person name="Yang L."/>
        </authorList>
    </citation>
    <scope>NUCLEOTIDE SEQUENCE [LARGE SCALE GENOMIC DNA]</scope>
    <source>
        <strain evidence="1">QJT</strain>
        <tissue evidence="1">Leaf</tissue>
    </source>
</reference>
<comment type="caution">
    <text evidence="1">The sequence shown here is derived from an EMBL/GenBank/DDBJ whole genome shotgun (WGS) entry which is preliminary data.</text>
</comment>
<proteinExistence type="predicted"/>
<gene>
    <name evidence="1" type="ORF">Sjap_025106</name>
</gene>
<dbReference type="AlphaFoldDB" id="A0AAP0E3S0"/>
<accession>A0AAP0E3S0</accession>
<evidence type="ECO:0000313" key="2">
    <source>
        <dbReference type="Proteomes" id="UP001417504"/>
    </source>
</evidence>
<keyword evidence="2" id="KW-1185">Reference proteome</keyword>
<sequence>MERLPGEIVFDFITTLPITSLLRVLVQVMALYSNRPTSPSLVPSEYSTEQRSCNGFLCLFDDSQLVPDDSRRSLGKAAYWLDGGTLSTYVNGSLHWLTQCHKFQRHQDIVRFDLATEEFRKVPSPSVDYGGLNVKESWATEFSIPAHVPVELNVINLSRRMVRKWFATGSVLVLCLLQTGEFLLEYGNQALVSYDPHQEEFKKLDSHGLPNCFETVIFKGSLLPLQDSTEM</sequence>
<evidence type="ECO:0000313" key="1">
    <source>
        <dbReference type="EMBL" id="KAK9084695.1"/>
    </source>
</evidence>
<protein>
    <recommendedName>
        <fullName evidence="3">F-box protein</fullName>
    </recommendedName>
</protein>
<dbReference type="Proteomes" id="UP001417504">
    <property type="component" value="Unassembled WGS sequence"/>
</dbReference>
<organism evidence="1 2">
    <name type="scientific">Stephania japonica</name>
    <dbReference type="NCBI Taxonomy" id="461633"/>
    <lineage>
        <taxon>Eukaryota</taxon>
        <taxon>Viridiplantae</taxon>
        <taxon>Streptophyta</taxon>
        <taxon>Embryophyta</taxon>
        <taxon>Tracheophyta</taxon>
        <taxon>Spermatophyta</taxon>
        <taxon>Magnoliopsida</taxon>
        <taxon>Ranunculales</taxon>
        <taxon>Menispermaceae</taxon>
        <taxon>Menispermoideae</taxon>
        <taxon>Cissampelideae</taxon>
        <taxon>Stephania</taxon>
    </lineage>
</organism>